<dbReference type="PANTHER" id="PTHR43806">
    <property type="entry name" value="PEPTIDASE S8"/>
    <property type="match status" value="1"/>
</dbReference>
<dbReference type="PANTHER" id="PTHR43806:SF11">
    <property type="entry name" value="CEREVISIN-RELATED"/>
    <property type="match status" value="1"/>
</dbReference>
<dbReference type="EMBL" id="MU863658">
    <property type="protein sequence ID" value="KAK4098486.1"/>
    <property type="molecule type" value="Genomic_DNA"/>
</dbReference>
<evidence type="ECO:0000256" key="5">
    <source>
        <dbReference type="PROSITE-ProRule" id="PRU01240"/>
    </source>
</evidence>
<dbReference type="InterPro" id="IPR036852">
    <property type="entry name" value="Peptidase_S8/S53_dom_sf"/>
</dbReference>
<evidence type="ECO:0000256" key="1">
    <source>
        <dbReference type="ARBA" id="ARBA00011073"/>
    </source>
</evidence>
<evidence type="ECO:0000256" key="6">
    <source>
        <dbReference type="SAM" id="SignalP"/>
    </source>
</evidence>
<feature type="chain" id="PRO_5043040033" evidence="6">
    <location>
        <begin position="27"/>
        <end position="801"/>
    </location>
</feature>
<protein>
    <submittedName>
        <fullName evidence="8">Subtilisin-like protein</fullName>
    </submittedName>
</protein>
<feature type="signal peptide" evidence="6">
    <location>
        <begin position="1"/>
        <end position="26"/>
    </location>
</feature>
<dbReference type="PRINTS" id="PR00723">
    <property type="entry name" value="SUBTILISIN"/>
</dbReference>
<keyword evidence="6" id="KW-0732">Signal</keyword>
<evidence type="ECO:0000313" key="9">
    <source>
        <dbReference type="Proteomes" id="UP001305647"/>
    </source>
</evidence>
<dbReference type="PROSITE" id="PS00138">
    <property type="entry name" value="SUBTILASE_SER"/>
    <property type="match status" value="1"/>
</dbReference>
<proteinExistence type="inferred from homology"/>
<evidence type="ECO:0000256" key="4">
    <source>
        <dbReference type="ARBA" id="ARBA00022825"/>
    </source>
</evidence>
<sequence>MKRSVVQAIFSSALGVLSLWASAGYAQQQDQLRIALKLSPEAHQKQQDDPNFIAILFDSTQPQGFAAAPPVTASPLIGAQRSANISARFALAGKRDVAPNFDVWYQVQLGGEPAQQVRRDTDAPALPQNIVQLIHDLIQLPEVESAHPLLAAPPPALNARAIDPSDDPRSPNQGYLNAAPQGIDARYGWGFPGGDGTGVSIVDMEQGWNLNHEDLAAAGSTLISGVNRDWFGHGTSVMGEMLMQDNQLGGVGIVPGAKGRVISQWRDQWFYNTPEAILDAVAHMDFGDILLLEAQEWDPTGAAGYLPVEVFDATFEAIEVATSLGITVVEAGANGGRDLDGYISIFGKQIFNRASPDYRESGAIMVGAASSGSSHYRLYFSSHGSRIDLYGWGEMVDTADTDLAGTANYYTCCFSGTSSASPIITGAAAILQGISFTRRGFKMTPSELRDMLKINGTPSANPAYDRISVMPNLKGIINTVFNDTTGGSPDIYIRDHVGDTGDVTWGGVSSSPDIIVRQQPVTDPDALFGAGSGTETNPALSQPVLSGQDHSLYVRLQNRGTGPASNADVTVYWSEPATLVTPNFWTEIGLVTFPSDIPADNTLAISPRLAWPADKVPASGYYCFVALAGAANDPVPTIPNTFPDFVRFVRENNNAAWRNFNFVPLPLTEGEWVKLPVAVPGAFDASREFVLKAVGGLPEGSKVRLRVPKEFAAQMGMKGCTKGEDVTVALNAGEMVQVGVGMLDAGSLARCELQVQVNDDGEAQQGGSSEFALVQEWITGGGVVEVGRVTWRFGEVEGLPV</sequence>
<comment type="similarity">
    <text evidence="1 5">Belongs to the peptidase S8 family.</text>
</comment>
<dbReference type="Gene3D" id="3.40.50.200">
    <property type="entry name" value="Peptidase S8/S53 domain"/>
    <property type="match status" value="1"/>
</dbReference>
<dbReference type="AlphaFoldDB" id="A0AAN6SZ94"/>
<keyword evidence="3" id="KW-0378">Hydrolase</keyword>
<reference evidence="8" key="2">
    <citation type="submission" date="2023-05" db="EMBL/GenBank/DDBJ databases">
        <authorList>
            <consortium name="Lawrence Berkeley National Laboratory"/>
            <person name="Steindorff A."/>
            <person name="Hensen N."/>
            <person name="Bonometti L."/>
            <person name="Westerberg I."/>
            <person name="Brannstrom I.O."/>
            <person name="Guillou S."/>
            <person name="Cros-Aarteil S."/>
            <person name="Calhoun S."/>
            <person name="Haridas S."/>
            <person name="Kuo A."/>
            <person name="Mondo S."/>
            <person name="Pangilinan J."/>
            <person name="Riley R."/>
            <person name="Labutti K."/>
            <person name="Andreopoulos B."/>
            <person name="Lipzen A."/>
            <person name="Chen C."/>
            <person name="Yanf M."/>
            <person name="Daum C."/>
            <person name="Ng V."/>
            <person name="Clum A."/>
            <person name="Ohm R."/>
            <person name="Martin F."/>
            <person name="Silar P."/>
            <person name="Natvig D."/>
            <person name="Lalanne C."/>
            <person name="Gautier V."/>
            <person name="Ament-Velasquez S.L."/>
            <person name="Kruys A."/>
            <person name="Hutchinson M.I."/>
            <person name="Powell A.J."/>
            <person name="Barry K."/>
            <person name="Miller A.N."/>
            <person name="Grigoriev I.V."/>
            <person name="Debuchy R."/>
            <person name="Gladieux P."/>
            <person name="Thoren M.H."/>
            <person name="Johannesson H."/>
        </authorList>
    </citation>
    <scope>NUCLEOTIDE SEQUENCE</scope>
    <source>
        <strain evidence="8">CBS 757.83</strain>
    </source>
</reference>
<dbReference type="GO" id="GO:0006508">
    <property type="term" value="P:proteolysis"/>
    <property type="evidence" value="ECO:0007669"/>
    <property type="project" value="UniProtKB-KW"/>
</dbReference>
<dbReference type="GO" id="GO:0004252">
    <property type="term" value="F:serine-type endopeptidase activity"/>
    <property type="evidence" value="ECO:0007669"/>
    <property type="project" value="InterPro"/>
</dbReference>
<accession>A0AAN6SZ94</accession>
<dbReference type="CDD" id="cd04843">
    <property type="entry name" value="Peptidases_S8_11"/>
    <property type="match status" value="1"/>
</dbReference>
<dbReference type="SUPFAM" id="SSF52743">
    <property type="entry name" value="Subtilisin-like"/>
    <property type="match status" value="1"/>
</dbReference>
<keyword evidence="4" id="KW-0720">Serine protease</keyword>
<evidence type="ECO:0000313" key="8">
    <source>
        <dbReference type="EMBL" id="KAK4098486.1"/>
    </source>
</evidence>
<dbReference type="Proteomes" id="UP001305647">
    <property type="component" value="Unassembled WGS sequence"/>
</dbReference>
<dbReference type="InterPro" id="IPR000209">
    <property type="entry name" value="Peptidase_S8/S53_dom"/>
</dbReference>
<evidence type="ECO:0000256" key="3">
    <source>
        <dbReference type="ARBA" id="ARBA00022801"/>
    </source>
</evidence>
<name>A0AAN6SZ94_9PEZI</name>
<dbReference type="PROSITE" id="PS51892">
    <property type="entry name" value="SUBTILASE"/>
    <property type="match status" value="1"/>
</dbReference>
<dbReference type="InterPro" id="IPR034073">
    <property type="entry name" value="Subtilisin_DY-like_dom"/>
</dbReference>
<feature type="domain" description="Peptidase S8/S53" evidence="7">
    <location>
        <begin position="206"/>
        <end position="455"/>
    </location>
</feature>
<organism evidence="8 9">
    <name type="scientific">Parathielavia hyrcaniae</name>
    <dbReference type="NCBI Taxonomy" id="113614"/>
    <lineage>
        <taxon>Eukaryota</taxon>
        <taxon>Fungi</taxon>
        <taxon>Dikarya</taxon>
        <taxon>Ascomycota</taxon>
        <taxon>Pezizomycotina</taxon>
        <taxon>Sordariomycetes</taxon>
        <taxon>Sordariomycetidae</taxon>
        <taxon>Sordariales</taxon>
        <taxon>Chaetomiaceae</taxon>
        <taxon>Parathielavia</taxon>
    </lineage>
</organism>
<dbReference type="Pfam" id="PF00082">
    <property type="entry name" value="Peptidase_S8"/>
    <property type="match status" value="1"/>
</dbReference>
<reference evidence="8" key="1">
    <citation type="journal article" date="2023" name="Mol. Phylogenet. Evol.">
        <title>Genome-scale phylogeny and comparative genomics of the fungal order Sordariales.</title>
        <authorList>
            <person name="Hensen N."/>
            <person name="Bonometti L."/>
            <person name="Westerberg I."/>
            <person name="Brannstrom I.O."/>
            <person name="Guillou S."/>
            <person name="Cros-Aarteil S."/>
            <person name="Calhoun S."/>
            <person name="Haridas S."/>
            <person name="Kuo A."/>
            <person name="Mondo S."/>
            <person name="Pangilinan J."/>
            <person name="Riley R."/>
            <person name="LaButti K."/>
            <person name="Andreopoulos B."/>
            <person name="Lipzen A."/>
            <person name="Chen C."/>
            <person name="Yan M."/>
            <person name="Daum C."/>
            <person name="Ng V."/>
            <person name="Clum A."/>
            <person name="Steindorff A."/>
            <person name="Ohm R.A."/>
            <person name="Martin F."/>
            <person name="Silar P."/>
            <person name="Natvig D.O."/>
            <person name="Lalanne C."/>
            <person name="Gautier V."/>
            <person name="Ament-Velasquez S.L."/>
            <person name="Kruys A."/>
            <person name="Hutchinson M.I."/>
            <person name="Powell A.J."/>
            <person name="Barry K."/>
            <person name="Miller A.N."/>
            <person name="Grigoriev I.V."/>
            <person name="Debuchy R."/>
            <person name="Gladieux P."/>
            <person name="Hiltunen Thoren M."/>
            <person name="Johannesson H."/>
        </authorList>
    </citation>
    <scope>NUCLEOTIDE SEQUENCE</scope>
    <source>
        <strain evidence="8">CBS 757.83</strain>
    </source>
</reference>
<keyword evidence="2" id="KW-0645">Protease</keyword>
<keyword evidence="9" id="KW-1185">Reference proteome</keyword>
<evidence type="ECO:0000259" key="7">
    <source>
        <dbReference type="Pfam" id="PF00082"/>
    </source>
</evidence>
<dbReference type="InterPro" id="IPR050131">
    <property type="entry name" value="Peptidase_S8_subtilisin-like"/>
</dbReference>
<comment type="caution">
    <text evidence="5">Lacks conserved residue(s) required for the propagation of feature annotation.</text>
</comment>
<dbReference type="InterPro" id="IPR023828">
    <property type="entry name" value="Peptidase_S8_Ser-AS"/>
</dbReference>
<evidence type="ECO:0000256" key="2">
    <source>
        <dbReference type="ARBA" id="ARBA00022670"/>
    </source>
</evidence>
<comment type="caution">
    <text evidence="8">The sequence shown here is derived from an EMBL/GenBank/DDBJ whole genome shotgun (WGS) entry which is preliminary data.</text>
</comment>
<dbReference type="InterPro" id="IPR015500">
    <property type="entry name" value="Peptidase_S8_subtilisin-rel"/>
</dbReference>
<gene>
    <name evidence="8" type="ORF">N658DRAFT_219985</name>
</gene>